<accession>A0A9D1M6H0</accession>
<dbReference type="Proteomes" id="UP000824112">
    <property type="component" value="Unassembled WGS sequence"/>
</dbReference>
<gene>
    <name evidence="1" type="ORF">IAB03_02625</name>
</gene>
<name>A0A9D1M6H0_9BACT</name>
<evidence type="ECO:0008006" key="3">
    <source>
        <dbReference type="Google" id="ProtNLM"/>
    </source>
</evidence>
<dbReference type="AlphaFoldDB" id="A0A9D1M6H0"/>
<proteinExistence type="predicted"/>
<reference evidence="1" key="2">
    <citation type="journal article" date="2021" name="PeerJ">
        <title>Extensive microbial diversity within the chicken gut microbiome revealed by metagenomics and culture.</title>
        <authorList>
            <person name="Gilroy R."/>
            <person name="Ravi A."/>
            <person name="Getino M."/>
            <person name="Pursley I."/>
            <person name="Horton D.L."/>
            <person name="Alikhan N.F."/>
            <person name="Baker D."/>
            <person name="Gharbi K."/>
            <person name="Hall N."/>
            <person name="Watson M."/>
            <person name="Adriaenssens E.M."/>
            <person name="Foster-Nyarko E."/>
            <person name="Jarju S."/>
            <person name="Secka A."/>
            <person name="Antonio M."/>
            <person name="Oren A."/>
            <person name="Chaudhuri R.R."/>
            <person name="La Ragione R."/>
            <person name="Hildebrand F."/>
            <person name="Pallen M.J."/>
        </authorList>
    </citation>
    <scope>NUCLEOTIDE SEQUENCE</scope>
    <source>
        <strain evidence="1">CHK158-818</strain>
    </source>
</reference>
<protein>
    <recommendedName>
        <fullName evidence="3">Nudix hydrolase domain-containing protein</fullName>
    </recommendedName>
</protein>
<comment type="caution">
    <text evidence="1">The sequence shown here is derived from an EMBL/GenBank/DDBJ whole genome shotgun (WGS) entry which is preliminary data.</text>
</comment>
<evidence type="ECO:0000313" key="2">
    <source>
        <dbReference type="Proteomes" id="UP000824112"/>
    </source>
</evidence>
<reference evidence="1" key="1">
    <citation type="submission" date="2020-10" db="EMBL/GenBank/DDBJ databases">
        <authorList>
            <person name="Gilroy R."/>
        </authorList>
    </citation>
    <scope>NUCLEOTIDE SEQUENCE</scope>
    <source>
        <strain evidence="1">CHK158-818</strain>
    </source>
</reference>
<organism evidence="1 2">
    <name type="scientific">Candidatus Gallibacteroides avistercoris</name>
    <dbReference type="NCBI Taxonomy" id="2840833"/>
    <lineage>
        <taxon>Bacteria</taxon>
        <taxon>Pseudomonadati</taxon>
        <taxon>Bacteroidota</taxon>
        <taxon>Bacteroidia</taxon>
        <taxon>Bacteroidales</taxon>
        <taxon>Bacteroidaceae</taxon>
        <taxon>Bacteroidaceae incertae sedis</taxon>
        <taxon>Candidatus Gallibacteroides</taxon>
    </lineage>
</organism>
<evidence type="ECO:0000313" key="1">
    <source>
        <dbReference type="EMBL" id="HIU54685.1"/>
    </source>
</evidence>
<sequence>MDKKKYILDQTKQDDSFLDNDIPYLYPHVRVVVEIKDKIYLILNNDSSSLYGENLLDHPFTGDIFYEESPKVGANRLIQEIIGRKLELRDLLDGPFIWPERKRLVFLFLALLDTVDVFRNTTIEGGELWTIPDIKNALFTKKFSSCLVDELDFLEKVVLPVYNN</sequence>
<dbReference type="EMBL" id="DVNA01000058">
    <property type="protein sequence ID" value="HIU54685.1"/>
    <property type="molecule type" value="Genomic_DNA"/>
</dbReference>